<proteinExistence type="predicted"/>
<sequence length="121" mass="13127">MRISGATIGAPDPGALAQFYSDLLGWPSEIEKNWAQVRSPGGDGLSTLNFEIEPDYVRPTWPSRPGEQQIMTHLDIAVDDLAAAVAWAEELGAVPADHQPQSDVRVMLDPAGHPFCLFTND</sequence>
<keyword evidence="3" id="KW-1185">Reference proteome</keyword>
<protein>
    <submittedName>
        <fullName evidence="2">VOC family protein</fullName>
    </submittedName>
</protein>
<comment type="caution">
    <text evidence="2">The sequence shown here is derived from an EMBL/GenBank/DDBJ whole genome shotgun (WGS) entry which is preliminary data.</text>
</comment>
<dbReference type="PANTHER" id="PTHR35908:SF1">
    <property type="entry name" value="CONSERVED PROTEIN"/>
    <property type="match status" value="1"/>
</dbReference>
<organism evidence="2 3">
    <name type="scientific">Paractinoplanes ovalisporus</name>
    <dbReference type="NCBI Taxonomy" id="2810368"/>
    <lineage>
        <taxon>Bacteria</taxon>
        <taxon>Bacillati</taxon>
        <taxon>Actinomycetota</taxon>
        <taxon>Actinomycetes</taxon>
        <taxon>Micromonosporales</taxon>
        <taxon>Micromonosporaceae</taxon>
        <taxon>Paractinoplanes</taxon>
    </lineage>
</organism>
<name>A0ABS2AKG9_9ACTN</name>
<evidence type="ECO:0000259" key="1">
    <source>
        <dbReference type="PROSITE" id="PS51819"/>
    </source>
</evidence>
<feature type="domain" description="VOC" evidence="1">
    <location>
        <begin position="2"/>
        <end position="120"/>
    </location>
</feature>
<evidence type="ECO:0000313" key="2">
    <source>
        <dbReference type="EMBL" id="MBM2620268.1"/>
    </source>
</evidence>
<dbReference type="PANTHER" id="PTHR35908">
    <property type="entry name" value="HYPOTHETICAL FUSION PROTEIN"/>
    <property type="match status" value="1"/>
</dbReference>
<dbReference type="Pfam" id="PF18029">
    <property type="entry name" value="Glyoxalase_6"/>
    <property type="match status" value="1"/>
</dbReference>
<dbReference type="InterPro" id="IPR037523">
    <property type="entry name" value="VOC_core"/>
</dbReference>
<gene>
    <name evidence="2" type="ORF">JIG36_32615</name>
</gene>
<dbReference type="Gene3D" id="3.10.180.10">
    <property type="entry name" value="2,3-Dihydroxybiphenyl 1,2-Dioxygenase, domain 1"/>
    <property type="match status" value="1"/>
</dbReference>
<dbReference type="SUPFAM" id="SSF54593">
    <property type="entry name" value="Glyoxalase/Bleomycin resistance protein/Dihydroxybiphenyl dioxygenase"/>
    <property type="match status" value="1"/>
</dbReference>
<dbReference type="InterPro" id="IPR029068">
    <property type="entry name" value="Glyas_Bleomycin-R_OHBP_Dase"/>
</dbReference>
<reference evidence="2 3" key="1">
    <citation type="submission" date="2021-01" db="EMBL/GenBank/DDBJ databases">
        <title>Actinoplanes sp. nov. LDG1-06 isolated from lichen.</title>
        <authorList>
            <person name="Saeng-In P."/>
            <person name="Phongsopitanun W."/>
            <person name="Kanchanasin P."/>
            <person name="Yuki M."/>
            <person name="Kudo T."/>
            <person name="Ohkuma M."/>
            <person name="Tanasupawat S."/>
        </authorList>
    </citation>
    <scope>NUCLEOTIDE SEQUENCE [LARGE SCALE GENOMIC DNA]</scope>
    <source>
        <strain evidence="2 3">LDG1-06</strain>
    </source>
</reference>
<dbReference type="EMBL" id="JAENHP010000014">
    <property type="protein sequence ID" value="MBM2620268.1"/>
    <property type="molecule type" value="Genomic_DNA"/>
</dbReference>
<dbReference type="PROSITE" id="PS51819">
    <property type="entry name" value="VOC"/>
    <property type="match status" value="1"/>
</dbReference>
<evidence type="ECO:0000313" key="3">
    <source>
        <dbReference type="Proteomes" id="UP000632138"/>
    </source>
</evidence>
<dbReference type="Proteomes" id="UP000632138">
    <property type="component" value="Unassembled WGS sequence"/>
</dbReference>
<dbReference type="InterPro" id="IPR041581">
    <property type="entry name" value="Glyoxalase_6"/>
</dbReference>
<accession>A0ABS2AKG9</accession>